<dbReference type="Proteomes" id="UP000314294">
    <property type="component" value="Unassembled WGS sequence"/>
</dbReference>
<organism evidence="1 2">
    <name type="scientific">Liparis tanakae</name>
    <name type="common">Tanaka's snailfish</name>
    <dbReference type="NCBI Taxonomy" id="230148"/>
    <lineage>
        <taxon>Eukaryota</taxon>
        <taxon>Metazoa</taxon>
        <taxon>Chordata</taxon>
        <taxon>Craniata</taxon>
        <taxon>Vertebrata</taxon>
        <taxon>Euteleostomi</taxon>
        <taxon>Actinopterygii</taxon>
        <taxon>Neopterygii</taxon>
        <taxon>Teleostei</taxon>
        <taxon>Neoteleostei</taxon>
        <taxon>Acanthomorphata</taxon>
        <taxon>Eupercaria</taxon>
        <taxon>Perciformes</taxon>
        <taxon>Cottioidei</taxon>
        <taxon>Cottales</taxon>
        <taxon>Liparidae</taxon>
        <taxon>Liparis</taxon>
    </lineage>
</organism>
<dbReference type="AlphaFoldDB" id="A0A4Z2I635"/>
<proteinExistence type="predicted"/>
<protein>
    <submittedName>
        <fullName evidence="1">Uncharacterized protein</fullName>
    </submittedName>
</protein>
<accession>A0A4Z2I635</accession>
<evidence type="ECO:0000313" key="1">
    <source>
        <dbReference type="EMBL" id="TNN73509.1"/>
    </source>
</evidence>
<comment type="caution">
    <text evidence="1">The sequence shown here is derived from an EMBL/GenBank/DDBJ whole genome shotgun (WGS) entry which is preliminary data.</text>
</comment>
<dbReference type="EMBL" id="SRLO01000124">
    <property type="protein sequence ID" value="TNN73509.1"/>
    <property type="molecule type" value="Genomic_DNA"/>
</dbReference>
<gene>
    <name evidence="1" type="ORF">EYF80_016299</name>
</gene>
<keyword evidence="2" id="KW-1185">Reference proteome</keyword>
<reference evidence="1 2" key="1">
    <citation type="submission" date="2019-03" db="EMBL/GenBank/DDBJ databases">
        <title>First draft genome of Liparis tanakae, snailfish: a comprehensive survey of snailfish specific genes.</title>
        <authorList>
            <person name="Kim W."/>
            <person name="Song I."/>
            <person name="Jeong J.-H."/>
            <person name="Kim D."/>
            <person name="Kim S."/>
            <person name="Ryu S."/>
            <person name="Song J.Y."/>
            <person name="Lee S.K."/>
        </authorList>
    </citation>
    <scope>NUCLEOTIDE SEQUENCE [LARGE SCALE GENOMIC DNA]</scope>
    <source>
        <tissue evidence="1">Muscle</tissue>
    </source>
</reference>
<evidence type="ECO:0000313" key="2">
    <source>
        <dbReference type="Proteomes" id="UP000314294"/>
    </source>
</evidence>
<sequence>MLNREVFVTEATFIYKKNDDRPPPRYPSVFSKCLRRTCERHGAGGQDRQQALSLQVEEMLLLHLKKLLLDGNLLRGQLGDGDDTTAVSKCPHGQVVYIEQPSRHIGILESTV</sequence>
<name>A0A4Z2I635_9TELE</name>